<organism evidence="1 2">
    <name type="scientific">Fukomys damarensis</name>
    <name type="common">Damaraland mole rat</name>
    <name type="synonym">Cryptomys damarensis</name>
    <dbReference type="NCBI Taxonomy" id="885580"/>
    <lineage>
        <taxon>Eukaryota</taxon>
        <taxon>Metazoa</taxon>
        <taxon>Chordata</taxon>
        <taxon>Craniata</taxon>
        <taxon>Vertebrata</taxon>
        <taxon>Euteleostomi</taxon>
        <taxon>Mammalia</taxon>
        <taxon>Eutheria</taxon>
        <taxon>Euarchontoglires</taxon>
        <taxon>Glires</taxon>
        <taxon>Rodentia</taxon>
        <taxon>Hystricomorpha</taxon>
        <taxon>Bathyergidae</taxon>
        <taxon>Fukomys</taxon>
    </lineage>
</organism>
<gene>
    <name evidence="1" type="ORF">H920_07473</name>
</gene>
<reference evidence="1 2" key="1">
    <citation type="submission" date="2013-11" db="EMBL/GenBank/DDBJ databases">
        <title>The Damaraland mole rat (Fukomys damarensis) genome and evolution of African mole rats.</title>
        <authorList>
            <person name="Gladyshev V.N."/>
            <person name="Fang X."/>
        </authorList>
    </citation>
    <scope>NUCLEOTIDE SEQUENCE [LARGE SCALE GENOMIC DNA]</scope>
    <source>
        <tissue evidence="1">Liver</tissue>
    </source>
</reference>
<dbReference type="Proteomes" id="UP000028990">
    <property type="component" value="Unassembled WGS sequence"/>
</dbReference>
<evidence type="ECO:0000313" key="2">
    <source>
        <dbReference type="Proteomes" id="UP000028990"/>
    </source>
</evidence>
<proteinExistence type="predicted"/>
<sequence length="110" mass="11758">MMEIEGWVTIQWGVVLAQSSARRLSLAAIRQDKWVTPTRCSSSSLAVCAVSHECGYIGHHMATIVHLGYLSCPVESSTHVEVKPKVLVLATLLALAAGTGVMPITKIALC</sequence>
<dbReference type="AlphaFoldDB" id="A0A091DKM8"/>
<evidence type="ECO:0000313" key="1">
    <source>
        <dbReference type="EMBL" id="KFO31038.1"/>
    </source>
</evidence>
<accession>A0A091DKM8</accession>
<keyword evidence="2" id="KW-1185">Reference proteome</keyword>
<protein>
    <submittedName>
        <fullName evidence="1">Uncharacterized protein</fullName>
    </submittedName>
</protein>
<dbReference type="EMBL" id="KN122326">
    <property type="protein sequence ID" value="KFO31038.1"/>
    <property type="molecule type" value="Genomic_DNA"/>
</dbReference>
<name>A0A091DKM8_FUKDA</name>